<evidence type="ECO:0000256" key="6">
    <source>
        <dbReference type="PROSITE-ProRule" id="PRU00169"/>
    </source>
</evidence>
<dbReference type="PANTHER" id="PTHR48111">
    <property type="entry name" value="REGULATOR OF RPOS"/>
    <property type="match status" value="1"/>
</dbReference>
<keyword evidence="4" id="KW-0238">DNA-binding</keyword>
<dbReference type="PANTHER" id="PTHR48111:SF1">
    <property type="entry name" value="TWO-COMPONENT RESPONSE REGULATOR ORR33"/>
    <property type="match status" value="1"/>
</dbReference>
<feature type="domain" description="Response regulatory" evidence="7">
    <location>
        <begin position="6"/>
        <end position="123"/>
    </location>
</feature>
<comment type="caution">
    <text evidence="8">The sequence shown here is derived from an EMBL/GenBank/DDBJ whole genome shotgun (WGS) entry which is preliminary data.</text>
</comment>
<dbReference type="InterPro" id="IPR039420">
    <property type="entry name" value="WalR-like"/>
</dbReference>
<dbReference type="AlphaFoldDB" id="A0AAW9SRQ0"/>
<dbReference type="EMBL" id="JBDNCH010000004">
    <property type="protein sequence ID" value="MEN9063396.1"/>
    <property type="molecule type" value="Genomic_DNA"/>
</dbReference>
<proteinExistence type="predicted"/>
<dbReference type="Pfam" id="PF00072">
    <property type="entry name" value="Response_reg"/>
    <property type="match status" value="1"/>
</dbReference>
<dbReference type="GO" id="GO:0005829">
    <property type="term" value="C:cytosol"/>
    <property type="evidence" value="ECO:0007669"/>
    <property type="project" value="TreeGrafter"/>
</dbReference>
<sequence length="230" mass="23939">MTAPALVLVVEDEAALRADIVEELQEAGYRTLAAADGAAALALLADAAPDLVLCDITMPELDGYGLLSALRADRPELAATPFVFLTALSEPRDMVEGKLMGADDYLVKPVDYDLMLATVAARLRQVARIRESDGGEIARLRQTLSALSQDGAERALDLIALGVVLLDGGGRVLHANCAARSMIDAAEFVTLQQGAVGATDTPGDRALRDAITEALAAARAGTGKADRGDA</sequence>
<evidence type="ECO:0000256" key="5">
    <source>
        <dbReference type="ARBA" id="ARBA00023163"/>
    </source>
</evidence>
<dbReference type="InterPro" id="IPR011006">
    <property type="entry name" value="CheY-like_superfamily"/>
</dbReference>
<evidence type="ECO:0000259" key="7">
    <source>
        <dbReference type="PROSITE" id="PS50110"/>
    </source>
</evidence>
<keyword evidence="1 6" id="KW-0597">Phosphoprotein</keyword>
<dbReference type="GO" id="GO:0000976">
    <property type="term" value="F:transcription cis-regulatory region binding"/>
    <property type="evidence" value="ECO:0007669"/>
    <property type="project" value="TreeGrafter"/>
</dbReference>
<dbReference type="GO" id="GO:0006355">
    <property type="term" value="P:regulation of DNA-templated transcription"/>
    <property type="evidence" value="ECO:0007669"/>
    <property type="project" value="TreeGrafter"/>
</dbReference>
<evidence type="ECO:0000256" key="2">
    <source>
        <dbReference type="ARBA" id="ARBA00023012"/>
    </source>
</evidence>
<evidence type="ECO:0000256" key="3">
    <source>
        <dbReference type="ARBA" id="ARBA00023015"/>
    </source>
</evidence>
<dbReference type="InterPro" id="IPR001789">
    <property type="entry name" value="Sig_transdc_resp-reg_receiver"/>
</dbReference>
<organism evidence="8 9">
    <name type="scientific">Ponticoccus litoralis</name>
    <dbReference type="NCBI Taxonomy" id="422297"/>
    <lineage>
        <taxon>Bacteria</taxon>
        <taxon>Pseudomonadati</taxon>
        <taxon>Pseudomonadota</taxon>
        <taxon>Alphaproteobacteria</taxon>
        <taxon>Rhodobacterales</taxon>
        <taxon>Roseobacteraceae</taxon>
        <taxon>Ponticoccus</taxon>
    </lineage>
</organism>
<protein>
    <submittedName>
        <fullName evidence="8">Response regulator</fullName>
    </submittedName>
</protein>
<dbReference type="Gene3D" id="3.40.50.2300">
    <property type="match status" value="1"/>
</dbReference>
<keyword evidence="3" id="KW-0805">Transcription regulation</keyword>
<name>A0AAW9SRQ0_9RHOB</name>
<dbReference type="PROSITE" id="PS50110">
    <property type="entry name" value="RESPONSE_REGULATORY"/>
    <property type="match status" value="1"/>
</dbReference>
<evidence type="ECO:0000256" key="4">
    <source>
        <dbReference type="ARBA" id="ARBA00023125"/>
    </source>
</evidence>
<dbReference type="Proteomes" id="UP001428774">
    <property type="component" value="Unassembled WGS sequence"/>
</dbReference>
<gene>
    <name evidence="8" type="ORF">ABFB10_22745</name>
</gene>
<dbReference type="GO" id="GO:0000156">
    <property type="term" value="F:phosphorelay response regulator activity"/>
    <property type="evidence" value="ECO:0007669"/>
    <property type="project" value="TreeGrafter"/>
</dbReference>
<evidence type="ECO:0000313" key="8">
    <source>
        <dbReference type="EMBL" id="MEN9063396.1"/>
    </source>
</evidence>
<accession>A0AAW9SRQ0</accession>
<dbReference type="SUPFAM" id="SSF52172">
    <property type="entry name" value="CheY-like"/>
    <property type="match status" value="1"/>
</dbReference>
<feature type="modified residue" description="4-aspartylphosphate" evidence="6">
    <location>
        <position position="55"/>
    </location>
</feature>
<evidence type="ECO:0000256" key="1">
    <source>
        <dbReference type="ARBA" id="ARBA00022553"/>
    </source>
</evidence>
<keyword evidence="5" id="KW-0804">Transcription</keyword>
<dbReference type="GO" id="GO:0032993">
    <property type="term" value="C:protein-DNA complex"/>
    <property type="evidence" value="ECO:0007669"/>
    <property type="project" value="TreeGrafter"/>
</dbReference>
<evidence type="ECO:0000313" key="9">
    <source>
        <dbReference type="Proteomes" id="UP001428774"/>
    </source>
</evidence>
<dbReference type="RefSeq" id="WP_347168480.1">
    <property type="nucleotide sequence ID" value="NZ_JBDNCH010000004.1"/>
</dbReference>
<reference evidence="8 9" key="1">
    <citation type="submission" date="2024-05" db="EMBL/GenBank/DDBJ databases">
        <title>Genome sequence of Ponticoccus litoralis KCCM 90028.</title>
        <authorList>
            <person name="Kim J.M."/>
            <person name="Lee J.K."/>
            <person name="Choi B.J."/>
            <person name="Bayburt H."/>
            <person name="Baek J.H."/>
            <person name="Jeon C.O."/>
        </authorList>
    </citation>
    <scope>NUCLEOTIDE SEQUENCE [LARGE SCALE GENOMIC DNA]</scope>
    <source>
        <strain evidence="8 9">KCCM 90028</strain>
    </source>
</reference>
<keyword evidence="9" id="KW-1185">Reference proteome</keyword>
<keyword evidence="2" id="KW-0902">Two-component regulatory system</keyword>
<dbReference type="SMART" id="SM00448">
    <property type="entry name" value="REC"/>
    <property type="match status" value="1"/>
</dbReference>